<sequence>CSRSSIGLPDATVCSPTGATAGDGAAVGDPRRRAEEVGIGRDTPSGGTAAATRNRDVATRPIGAHEGEPHRPQHRDSRAAASAITPSGPGSLRTSAQSRQRAGRDAAPPSRGVPLEAPRAI</sequence>
<feature type="compositionally biased region" description="Basic and acidic residues" evidence="1">
    <location>
        <begin position="29"/>
        <end position="39"/>
    </location>
</feature>
<dbReference type="AlphaFoldDB" id="A0A6J4VDG0"/>
<feature type="non-terminal residue" evidence="2">
    <location>
        <position position="1"/>
    </location>
</feature>
<organism evidence="2">
    <name type="scientific">uncultured Thermomicrobiales bacterium</name>
    <dbReference type="NCBI Taxonomy" id="1645740"/>
    <lineage>
        <taxon>Bacteria</taxon>
        <taxon>Pseudomonadati</taxon>
        <taxon>Thermomicrobiota</taxon>
        <taxon>Thermomicrobia</taxon>
        <taxon>Thermomicrobiales</taxon>
        <taxon>environmental samples</taxon>
    </lineage>
</organism>
<gene>
    <name evidence="2" type="ORF">AVDCRST_MAG49-4228</name>
</gene>
<evidence type="ECO:0000313" key="2">
    <source>
        <dbReference type="EMBL" id="CAA9575963.1"/>
    </source>
</evidence>
<feature type="compositionally biased region" description="Low complexity" evidence="1">
    <location>
        <begin position="17"/>
        <end position="28"/>
    </location>
</feature>
<name>A0A6J4VDG0_9BACT</name>
<accession>A0A6J4VDG0</accession>
<evidence type="ECO:0000256" key="1">
    <source>
        <dbReference type="SAM" id="MobiDB-lite"/>
    </source>
</evidence>
<protein>
    <submittedName>
        <fullName evidence="2">Uncharacterized protein</fullName>
    </submittedName>
</protein>
<feature type="non-terminal residue" evidence="2">
    <location>
        <position position="121"/>
    </location>
</feature>
<reference evidence="2" key="1">
    <citation type="submission" date="2020-02" db="EMBL/GenBank/DDBJ databases">
        <authorList>
            <person name="Meier V. D."/>
        </authorList>
    </citation>
    <scope>NUCLEOTIDE SEQUENCE</scope>
    <source>
        <strain evidence="2">AVDCRST_MAG49</strain>
    </source>
</reference>
<feature type="region of interest" description="Disordered" evidence="1">
    <location>
        <begin position="1"/>
        <end position="121"/>
    </location>
</feature>
<dbReference type="EMBL" id="CADCWG010000303">
    <property type="protein sequence ID" value="CAA9575963.1"/>
    <property type="molecule type" value="Genomic_DNA"/>
</dbReference>
<proteinExistence type="predicted"/>
<feature type="compositionally biased region" description="Basic and acidic residues" evidence="1">
    <location>
        <begin position="53"/>
        <end position="78"/>
    </location>
</feature>